<comment type="caution">
    <text evidence="7">The sequence shown here is derived from an EMBL/GenBank/DDBJ whole genome shotgun (WGS) entry which is preliminary data.</text>
</comment>
<evidence type="ECO:0000256" key="1">
    <source>
        <dbReference type="ARBA" id="ARBA00022741"/>
    </source>
</evidence>
<evidence type="ECO:0000256" key="3">
    <source>
        <dbReference type="ARBA" id="ARBA00023186"/>
    </source>
</evidence>
<evidence type="ECO:0000313" key="7">
    <source>
        <dbReference type="EMBL" id="KAF2084055.1"/>
    </source>
</evidence>
<proteinExistence type="predicted"/>
<dbReference type="Gene3D" id="1.20.1270.10">
    <property type="match status" value="1"/>
</dbReference>
<dbReference type="Gene3D" id="3.90.640.10">
    <property type="entry name" value="Actin, Chain A, domain 4"/>
    <property type="match status" value="1"/>
</dbReference>
<keyword evidence="4" id="KW-0175">Coiled coil</keyword>
<feature type="compositionally biased region" description="Low complexity" evidence="5">
    <location>
        <begin position="805"/>
        <end position="828"/>
    </location>
</feature>
<gene>
    <name evidence="7" type="ORF">K490DRAFT_76110</name>
</gene>
<dbReference type="CDD" id="cd10230">
    <property type="entry name" value="ASKHA_NBD_HSP70_HYOU1"/>
    <property type="match status" value="1"/>
</dbReference>
<dbReference type="InterPro" id="IPR043129">
    <property type="entry name" value="ATPase_NBD"/>
</dbReference>
<dbReference type="GO" id="GO:0030968">
    <property type="term" value="P:endoplasmic reticulum unfolded protein response"/>
    <property type="evidence" value="ECO:0007669"/>
    <property type="project" value="TreeGrafter"/>
</dbReference>
<feature type="compositionally biased region" description="Acidic residues" evidence="5">
    <location>
        <begin position="829"/>
        <end position="839"/>
    </location>
</feature>
<protein>
    <submittedName>
        <fullName evidence="7">Actin-like ATPase domain-containing protein</fullName>
    </submittedName>
</protein>
<dbReference type="InterPro" id="IPR013126">
    <property type="entry name" value="Hsp_70_fam"/>
</dbReference>
<feature type="coiled-coil region" evidence="4">
    <location>
        <begin position="778"/>
        <end position="805"/>
    </location>
</feature>
<feature type="compositionally biased region" description="Low complexity" evidence="5">
    <location>
        <begin position="840"/>
        <end position="849"/>
    </location>
</feature>
<keyword evidence="3" id="KW-0143">Chaperone</keyword>
<keyword evidence="6" id="KW-0732">Signal</keyword>
<evidence type="ECO:0000256" key="6">
    <source>
        <dbReference type="SAM" id="SignalP"/>
    </source>
</evidence>
<feature type="region of interest" description="Disordered" evidence="5">
    <location>
        <begin position="913"/>
        <end position="975"/>
    </location>
</feature>
<keyword evidence="1" id="KW-0547">Nucleotide-binding</keyword>
<dbReference type="PRINTS" id="PR00301">
    <property type="entry name" value="HEATSHOCK70"/>
</dbReference>
<keyword evidence="2" id="KW-0067">ATP-binding</keyword>
<dbReference type="FunFam" id="1.20.1270.10:FF:000002">
    <property type="entry name" value="Heat shock 70 kDa protein 4"/>
    <property type="match status" value="1"/>
</dbReference>
<accession>A0A9P4HLY5</accession>
<dbReference type="Pfam" id="PF00012">
    <property type="entry name" value="HSP70"/>
    <property type="match status" value="1"/>
</dbReference>
<dbReference type="Gene3D" id="3.30.30.30">
    <property type="match status" value="1"/>
</dbReference>
<reference evidence="7" key="1">
    <citation type="journal article" date="2020" name="Stud. Mycol.">
        <title>101 Dothideomycetes genomes: a test case for predicting lifestyles and emergence of pathogens.</title>
        <authorList>
            <person name="Haridas S."/>
            <person name="Albert R."/>
            <person name="Binder M."/>
            <person name="Bloem J."/>
            <person name="Labutti K."/>
            <person name="Salamov A."/>
            <person name="Andreopoulos B."/>
            <person name="Baker S."/>
            <person name="Barry K."/>
            <person name="Bills G."/>
            <person name="Bluhm B."/>
            <person name="Cannon C."/>
            <person name="Castanera R."/>
            <person name="Culley D."/>
            <person name="Daum C."/>
            <person name="Ezra D."/>
            <person name="Gonzalez J."/>
            <person name="Henrissat B."/>
            <person name="Kuo A."/>
            <person name="Liang C."/>
            <person name="Lipzen A."/>
            <person name="Lutzoni F."/>
            <person name="Magnuson J."/>
            <person name="Mondo S."/>
            <person name="Nolan M."/>
            <person name="Ohm R."/>
            <person name="Pangilinan J."/>
            <person name="Park H.-J."/>
            <person name="Ramirez L."/>
            <person name="Alfaro M."/>
            <person name="Sun H."/>
            <person name="Tritt A."/>
            <person name="Yoshinaga Y."/>
            <person name="Zwiers L.-H."/>
            <person name="Turgeon B."/>
            <person name="Goodwin S."/>
            <person name="Spatafora J."/>
            <person name="Crous P."/>
            <person name="Grigoriev I."/>
        </authorList>
    </citation>
    <scope>NUCLEOTIDE SEQUENCE</scope>
    <source>
        <strain evidence="7">CBS 121410</strain>
    </source>
</reference>
<feature type="signal peptide" evidence="6">
    <location>
        <begin position="1"/>
        <end position="31"/>
    </location>
</feature>
<dbReference type="SUPFAM" id="SSF100934">
    <property type="entry name" value="Heat shock protein 70kD (HSP70), C-terminal subdomain"/>
    <property type="match status" value="1"/>
</dbReference>
<dbReference type="EMBL" id="ML978747">
    <property type="protein sequence ID" value="KAF2084055.1"/>
    <property type="molecule type" value="Genomic_DNA"/>
</dbReference>
<dbReference type="FunFam" id="3.90.640.10:FF:000039">
    <property type="entry name" value="Hsp70 family chaperone Lhs1/Orp150"/>
    <property type="match status" value="1"/>
</dbReference>
<feature type="compositionally biased region" description="Basic residues" evidence="5">
    <location>
        <begin position="927"/>
        <end position="941"/>
    </location>
</feature>
<evidence type="ECO:0000256" key="2">
    <source>
        <dbReference type="ARBA" id="ARBA00022840"/>
    </source>
</evidence>
<organism evidence="7 8">
    <name type="scientific">Saccharata proteae CBS 121410</name>
    <dbReference type="NCBI Taxonomy" id="1314787"/>
    <lineage>
        <taxon>Eukaryota</taxon>
        <taxon>Fungi</taxon>
        <taxon>Dikarya</taxon>
        <taxon>Ascomycota</taxon>
        <taxon>Pezizomycotina</taxon>
        <taxon>Dothideomycetes</taxon>
        <taxon>Dothideomycetes incertae sedis</taxon>
        <taxon>Botryosphaeriales</taxon>
        <taxon>Saccharataceae</taxon>
        <taxon>Saccharata</taxon>
    </lineage>
</organism>
<dbReference type="SUPFAM" id="SSF53067">
    <property type="entry name" value="Actin-like ATPase domain"/>
    <property type="match status" value="2"/>
</dbReference>
<dbReference type="PANTHER" id="PTHR45639:SF3">
    <property type="entry name" value="HYPOXIA UP-REGULATED PROTEIN 1"/>
    <property type="match status" value="1"/>
</dbReference>
<feature type="compositionally biased region" description="Polar residues" evidence="5">
    <location>
        <begin position="850"/>
        <end position="859"/>
    </location>
</feature>
<dbReference type="AlphaFoldDB" id="A0A9P4HLY5"/>
<dbReference type="Gene3D" id="3.30.420.40">
    <property type="match status" value="2"/>
</dbReference>
<feature type="compositionally biased region" description="Basic and acidic residues" evidence="5">
    <location>
        <begin position="628"/>
        <end position="645"/>
    </location>
</feature>
<evidence type="ECO:0000313" key="8">
    <source>
        <dbReference type="Proteomes" id="UP000799776"/>
    </source>
</evidence>
<feature type="region of interest" description="Disordered" evidence="5">
    <location>
        <begin position="610"/>
        <end position="649"/>
    </location>
</feature>
<feature type="region of interest" description="Disordered" evidence="5">
    <location>
        <begin position="805"/>
        <end position="859"/>
    </location>
</feature>
<sequence length="975" mass="104890">MLPPGRRRTGALGPASFLLLTLFLFANIASAASAVLGIDLGTEYLKAALVKPGIPLEIVLSKDSKRKEASAVALKTPRNPVAGAFPERAYGGDALALGARFPGDVYPNLKPLLGLREEVVEASGSPGVEYRARHPSLAMTGVEGRGTVGFKSPSFVAEDDAVFSVEELLAMELQNLRENAETLAGKGTRISDAVITVPAFYTAEEKRAVELAAELAGLKVLGMVSDGLAVGINYATSRTFPSINEGGKPEYHLVFDMGAGSTTATVLKFQGRTVKDVGRYNKTIQEVQVMGTGWDKTLGGDSLNGLIMDHMIEQFAETPAAKSASVKVEDVKKHGRTAAKLFKEAEKVRQVLSANQATGTSFEGLYDDVDFKYRLTRAEFEEMVVPYAERVAAPVEQALEAAGLTFADLESVILHGGAIRTPFVQRKLETLAGDASKLRTNVNADEAAVFGAAFKGAGLSPSFRVKEIRDSDAANFAAGLRYTWNGKERSQKLFTPTSRVGTVKEMPIKTLEDFEFTLYQQIPDVVDPAQLVERPIMSVKTQNLTASVAELVEKEGCDREDINTKFSLKLDSVFGLPEVAKAEVSCEVEGSEKKGGVVDDVKGFFGFGGKKGDQEPLKEGEEAETTETEAKTTETASKKAEESKAPKKRTVTSAVAFTTERKGFEKIQKAEMKRMKDRLSAFDASDRARRAREEALNVLEAFTYRARDLLSDDNFVAASTTEQRSAIEDLLHTTSDWLYGEGADADEATLKAKLKALKDLVNPIQTRKEEASKRPEQIKHLQDALEQTQSMLNLVKDEVEKAAAASASAESASSSSSSTTPSPSPSSADDLEDLDDAPTTDEPAPSTPSYTPVFTPSDLTSLSQTYDTISTWLSTKLAEQEALGPHEEAALSSTELEAKAKQLQDATMALIGKQMRGAREQKEGKKSRSSKSKKAEKTKKAKAAESAGSTTVVETPVAEGTPAAKSGDGVQHEEL</sequence>
<evidence type="ECO:0000256" key="4">
    <source>
        <dbReference type="SAM" id="Coils"/>
    </source>
</evidence>
<dbReference type="GO" id="GO:0140662">
    <property type="term" value="F:ATP-dependent protein folding chaperone"/>
    <property type="evidence" value="ECO:0007669"/>
    <property type="project" value="InterPro"/>
</dbReference>
<dbReference type="GO" id="GO:0034663">
    <property type="term" value="C:endoplasmic reticulum chaperone complex"/>
    <property type="evidence" value="ECO:0007669"/>
    <property type="project" value="TreeGrafter"/>
</dbReference>
<keyword evidence="8" id="KW-1185">Reference proteome</keyword>
<dbReference type="InterPro" id="IPR029048">
    <property type="entry name" value="HSP70_C_sf"/>
</dbReference>
<name>A0A9P4HLY5_9PEZI</name>
<dbReference type="PANTHER" id="PTHR45639">
    <property type="entry name" value="HSC70CB, ISOFORM G-RELATED"/>
    <property type="match status" value="1"/>
</dbReference>
<dbReference type="OrthoDB" id="10262720at2759"/>
<feature type="compositionally biased region" description="Basic and acidic residues" evidence="5">
    <location>
        <begin position="917"/>
        <end position="926"/>
    </location>
</feature>
<dbReference type="GO" id="GO:0005524">
    <property type="term" value="F:ATP binding"/>
    <property type="evidence" value="ECO:0007669"/>
    <property type="project" value="UniProtKB-KW"/>
</dbReference>
<dbReference type="Proteomes" id="UP000799776">
    <property type="component" value="Unassembled WGS sequence"/>
</dbReference>
<feature type="chain" id="PRO_5040420620" evidence="6">
    <location>
        <begin position="32"/>
        <end position="975"/>
    </location>
</feature>
<feature type="compositionally biased region" description="Basic and acidic residues" evidence="5">
    <location>
        <begin position="610"/>
        <end position="620"/>
    </location>
</feature>
<evidence type="ECO:0000256" key="5">
    <source>
        <dbReference type="SAM" id="MobiDB-lite"/>
    </source>
</evidence>